<keyword evidence="10" id="KW-0804">Transcription</keyword>
<keyword evidence="11" id="KW-0539">Nucleus</keyword>
<comment type="catalytic activity">
    <reaction evidence="13">
        <text>N(6),N(6)-dimethyl-L-lysyl(36)-[histone H3] + 2 2-oxoglutarate + 2 O2 = L-lysyl(36)-[histone H3] + 2 formaldehyde + 2 succinate + 2 CO2</text>
        <dbReference type="Rhea" id="RHEA:42032"/>
        <dbReference type="Rhea" id="RHEA-COMP:9785"/>
        <dbReference type="Rhea" id="RHEA-COMP:9787"/>
        <dbReference type="ChEBI" id="CHEBI:15379"/>
        <dbReference type="ChEBI" id="CHEBI:16526"/>
        <dbReference type="ChEBI" id="CHEBI:16810"/>
        <dbReference type="ChEBI" id="CHEBI:16842"/>
        <dbReference type="ChEBI" id="CHEBI:29969"/>
        <dbReference type="ChEBI" id="CHEBI:30031"/>
        <dbReference type="ChEBI" id="CHEBI:61976"/>
        <dbReference type="EC" id="1.14.11.27"/>
    </reaction>
</comment>
<dbReference type="AlphaFoldDB" id="A0A0A8LDS5"/>
<comment type="cofactor">
    <cofactor evidence="1">
        <name>Fe(2+)</name>
        <dbReference type="ChEBI" id="CHEBI:29033"/>
    </cofactor>
</comment>
<evidence type="ECO:0000313" key="15">
    <source>
        <dbReference type="EMBL" id="CDO96594.1"/>
    </source>
</evidence>
<evidence type="ECO:0000256" key="3">
    <source>
        <dbReference type="ARBA" id="ARBA00008037"/>
    </source>
</evidence>
<keyword evidence="9" id="KW-0805">Transcription regulation</keyword>
<keyword evidence="7" id="KW-0560">Oxidoreductase</keyword>
<dbReference type="OrthoDB" id="5876800at2759"/>
<protein>
    <recommendedName>
        <fullName evidence="5">JmjC domain-containing histone demethylation protein 1</fullName>
        <ecNumber evidence="4">1.14.11.27</ecNumber>
    </recommendedName>
    <alternativeName>
        <fullName evidence="12">[Histone-H3]-lysine-36 demethylase 1</fullName>
    </alternativeName>
</protein>
<dbReference type="InterPro" id="IPR003347">
    <property type="entry name" value="JmjC_dom"/>
</dbReference>
<evidence type="ECO:0000313" key="16">
    <source>
        <dbReference type="Proteomes" id="UP000031516"/>
    </source>
</evidence>
<evidence type="ECO:0000256" key="10">
    <source>
        <dbReference type="ARBA" id="ARBA00023163"/>
    </source>
</evidence>
<dbReference type="CDD" id="cd15517">
    <property type="entry name" value="PHD_TCF19_like"/>
    <property type="match status" value="1"/>
</dbReference>
<dbReference type="EMBL" id="CCBQ010000047">
    <property type="protein sequence ID" value="CDO96594.1"/>
    <property type="molecule type" value="Genomic_DNA"/>
</dbReference>
<evidence type="ECO:0000256" key="4">
    <source>
        <dbReference type="ARBA" id="ARBA00013246"/>
    </source>
</evidence>
<name>A0A0A8LDS5_9SACH</name>
<comment type="subcellular location">
    <subcellularLocation>
        <location evidence="2">Nucleus</location>
    </subcellularLocation>
</comment>
<evidence type="ECO:0000256" key="11">
    <source>
        <dbReference type="ARBA" id="ARBA00023242"/>
    </source>
</evidence>
<dbReference type="PANTHER" id="PTHR23123">
    <property type="entry name" value="PHD/F-BOX CONTAINING PROTEIN"/>
    <property type="match status" value="1"/>
</dbReference>
<evidence type="ECO:0000256" key="12">
    <source>
        <dbReference type="ARBA" id="ARBA00031083"/>
    </source>
</evidence>
<keyword evidence="8" id="KW-0408">Iron</keyword>
<dbReference type="PROSITE" id="PS51184">
    <property type="entry name" value="JMJC"/>
    <property type="match status" value="1"/>
</dbReference>
<comment type="caution">
    <text evidence="15">The sequence shown here is derived from an EMBL/GenBank/DDBJ whole genome shotgun (WGS) entry which is preliminary data.</text>
</comment>
<dbReference type="Proteomes" id="UP000031516">
    <property type="component" value="Unassembled WGS sequence"/>
</dbReference>
<proteinExistence type="inferred from homology"/>
<dbReference type="SUPFAM" id="SSF51197">
    <property type="entry name" value="Clavaminate synthase-like"/>
    <property type="match status" value="1"/>
</dbReference>
<accession>A0A0A8LDS5</accession>
<dbReference type="EC" id="1.14.11.27" evidence="4"/>
<dbReference type="GO" id="GO:0046872">
    <property type="term" value="F:metal ion binding"/>
    <property type="evidence" value="ECO:0007669"/>
    <property type="project" value="UniProtKB-KW"/>
</dbReference>
<keyword evidence="6" id="KW-0479">Metal-binding</keyword>
<dbReference type="SUPFAM" id="SSF57903">
    <property type="entry name" value="FYVE/PHD zinc finger"/>
    <property type="match status" value="1"/>
</dbReference>
<dbReference type="Gene3D" id="3.30.40.10">
    <property type="entry name" value="Zinc/RING finger domain, C3HC4 (zinc finger)"/>
    <property type="match status" value="1"/>
</dbReference>
<organism evidence="15 16">
    <name type="scientific">Kluyveromyces dobzhanskii CBS 2104</name>
    <dbReference type="NCBI Taxonomy" id="1427455"/>
    <lineage>
        <taxon>Eukaryota</taxon>
        <taxon>Fungi</taxon>
        <taxon>Dikarya</taxon>
        <taxon>Ascomycota</taxon>
        <taxon>Saccharomycotina</taxon>
        <taxon>Saccharomycetes</taxon>
        <taxon>Saccharomycetales</taxon>
        <taxon>Saccharomycetaceae</taxon>
        <taxon>Kluyveromyces</taxon>
    </lineage>
</organism>
<comment type="similarity">
    <text evidence="3">Belongs to the JHDM1 histone demethylase family.</text>
</comment>
<evidence type="ECO:0000256" key="5">
    <source>
        <dbReference type="ARBA" id="ARBA00015153"/>
    </source>
</evidence>
<evidence type="ECO:0000256" key="1">
    <source>
        <dbReference type="ARBA" id="ARBA00001954"/>
    </source>
</evidence>
<dbReference type="InterPro" id="IPR011011">
    <property type="entry name" value="Znf_FYVE_PHD"/>
</dbReference>
<dbReference type="Gene3D" id="2.60.120.650">
    <property type="entry name" value="Cupin"/>
    <property type="match status" value="1"/>
</dbReference>
<dbReference type="InterPro" id="IPR013083">
    <property type="entry name" value="Znf_RING/FYVE/PHD"/>
</dbReference>
<evidence type="ECO:0000256" key="6">
    <source>
        <dbReference type="ARBA" id="ARBA00022723"/>
    </source>
</evidence>
<evidence type="ECO:0000256" key="7">
    <source>
        <dbReference type="ARBA" id="ARBA00023002"/>
    </source>
</evidence>
<feature type="domain" description="JmjC" evidence="14">
    <location>
        <begin position="242"/>
        <end position="401"/>
    </location>
</feature>
<reference evidence="15 16" key="1">
    <citation type="submission" date="2014-03" db="EMBL/GenBank/DDBJ databases">
        <title>The genome of Kluyveromyces dobzhanskii.</title>
        <authorList>
            <person name="Nystedt B."/>
            <person name="Astrom S."/>
        </authorList>
    </citation>
    <scope>NUCLEOTIDE SEQUENCE [LARGE SCALE GENOMIC DNA]</scope>
    <source>
        <strain evidence="15 16">CBS 2104</strain>
    </source>
</reference>
<evidence type="ECO:0000256" key="2">
    <source>
        <dbReference type="ARBA" id="ARBA00004123"/>
    </source>
</evidence>
<dbReference type="GO" id="GO:0005634">
    <property type="term" value="C:nucleus"/>
    <property type="evidence" value="ECO:0007669"/>
    <property type="project" value="UniProtKB-SubCell"/>
</dbReference>
<evidence type="ECO:0000256" key="8">
    <source>
        <dbReference type="ARBA" id="ARBA00023004"/>
    </source>
</evidence>
<gene>
    <name evidence="15" type="ORF">KLDO_g4791</name>
</gene>
<evidence type="ECO:0000256" key="9">
    <source>
        <dbReference type="ARBA" id="ARBA00023015"/>
    </source>
</evidence>
<dbReference type="GO" id="GO:0140680">
    <property type="term" value="F:histone H3K36me/H3K36me2 demethylase activity"/>
    <property type="evidence" value="ECO:0007669"/>
    <property type="project" value="UniProtKB-EC"/>
</dbReference>
<evidence type="ECO:0000256" key="13">
    <source>
        <dbReference type="ARBA" id="ARBA00047915"/>
    </source>
</evidence>
<dbReference type="InterPro" id="IPR050690">
    <property type="entry name" value="JHDM1_Histone_Demethylase"/>
</dbReference>
<dbReference type="SMART" id="SM00558">
    <property type="entry name" value="JmjC"/>
    <property type="match status" value="1"/>
</dbReference>
<sequence length="476" mass="54626">MTSDTVKCQFCNKDDSEDVGQPIWVGCEVCDRWIHLICIPIQYVSPKMEDIAELLKLKERNVAYFKCQHHGKESDPILKLKGTPTKTTDAVTKKRNGLRDKRPIDYIALNEGDDKRLKHEHPHMQAFLLCFEKWRVSKTITSKELESDFRTVKIPLKVSDPANSGMYVVSANELGLVDSKDVSKLNVEYLTQIMGGDCPVDVMDVQTQLNEKWNLSQWNKYYSHTAPASRDRIRNVISLEVSHVQCFEDGIRRPNAVIRNDLVDIVWNFGRTETEMQRPKVTKYILMSVGNAYTDFHLDFAGTSVYYNVISGSKKFIFFPPTPYNLQRYTKWCDDDNQNLIFLGDLLQDGIAMEVKEGDLLMIPCGYLHAVFTPEDSFIVGGNFLTLRDIETQLNVVEIEQQTRVPKKFTFPQFEHVMGKTCEWLLDSGQIGAVTSQDIEKLSSYLSSPKIKYRPNNYHSKKELVAELKKHIKGSD</sequence>
<evidence type="ECO:0000259" key="14">
    <source>
        <dbReference type="PROSITE" id="PS51184"/>
    </source>
</evidence>
<keyword evidence="16" id="KW-1185">Reference proteome</keyword>